<reference evidence="1 2" key="1">
    <citation type="submission" date="2015-06" db="EMBL/GenBank/DDBJ databases">
        <title>Comparative genome analysis of nirS-carrying Bradyrhizobium sp. strains.</title>
        <authorList>
            <person name="Ishii S."/>
            <person name="Jang J."/>
            <person name="Nishizawa T."/>
            <person name="Senoo K."/>
        </authorList>
    </citation>
    <scope>NUCLEOTIDE SEQUENCE [LARGE SCALE GENOMIC DNA]</scope>
    <source>
        <strain evidence="1 2">TSA1</strain>
    </source>
</reference>
<dbReference type="Proteomes" id="UP000228930">
    <property type="component" value="Unassembled WGS sequence"/>
</dbReference>
<dbReference type="EMBL" id="LFJC01000003">
    <property type="protein sequence ID" value="PIT05373.1"/>
    <property type="molecule type" value="Genomic_DNA"/>
</dbReference>
<name>A0A2M6UL84_9BRAD</name>
<dbReference type="RefSeq" id="WP_100180476.1">
    <property type="nucleotide sequence ID" value="NZ_LFJC01000003.1"/>
</dbReference>
<dbReference type="AlphaFoldDB" id="A0A2M6UL84"/>
<organism evidence="1 2">
    <name type="scientific">Bradyrhizobium nitroreducens</name>
    <dbReference type="NCBI Taxonomy" id="709803"/>
    <lineage>
        <taxon>Bacteria</taxon>
        <taxon>Pseudomonadati</taxon>
        <taxon>Pseudomonadota</taxon>
        <taxon>Alphaproteobacteria</taxon>
        <taxon>Hyphomicrobiales</taxon>
        <taxon>Nitrobacteraceae</taxon>
        <taxon>Bradyrhizobium</taxon>
    </lineage>
</organism>
<protein>
    <submittedName>
        <fullName evidence="1">Uncharacterized protein</fullName>
    </submittedName>
</protein>
<sequence length="89" mass="9695">MALRAAYAILTAIDRRRNQTAFDKAFLNARSDGGGRHHTAVKVGRIAEITSAERMRPMFPTVVAVPQGRAVYKAGMLVASDGKIVGKRR</sequence>
<accession>A0A2M6UL84</accession>
<gene>
    <name evidence="1" type="ORF">TSA1_35005</name>
</gene>
<comment type="caution">
    <text evidence="1">The sequence shown here is derived from an EMBL/GenBank/DDBJ whole genome shotgun (WGS) entry which is preliminary data.</text>
</comment>
<evidence type="ECO:0000313" key="1">
    <source>
        <dbReference type="EMBL" id="PIT05373.1"/>
    </source>
</evidence>
<evidence type="ECO:0000313" key="2">
    <source>
        <dbReference type="Proteomes" id="UP000228930"/>
    </source>
</evidence>
<proteinExistence type="predicted"/>
<keyword evidence="2" id="KW-1185">Reference proteome</keyword>